<comment type="caution">
    <text evidence="1">The sequence shown here is derived from an EMBL/GenBank/DDBJ whole genome shotgun (WGS) entry which is preliminary data.</text>
</comment>
<gene>
    <name evidence="1" type="ORF">SDC9_212616</name>
</gene>
<organism evidence="1">
    <name type="scientific">bioreactor metagenome</name>
    <dbReference type="NCBI Taxonomy" id="1076179"/>
    <lineage>
        <taxon>unclassified sequences</taxon>
        <taxon>metagenomes</taxon>
        <taxon>ecological metagenomes</taxon>
    </lineage>
</organism>
<name>A0A645JMG0_9ZZZZ</name>
<sequence length="42" mass="5136">MLEDDYHVQQDYDNRVYQADPMQRAPHKITLFAKIKKHIIKH</sequence>
<proteinExistence type="predicted"/>
<dbReference type="AlphaFoldDB" id="A0A645JMG0"/>
<evidence type="ECO:0000313" key="1">
    <source>
        <dbReference type="EMBL" id="MPN64838.1"/>
    </source>
</evidence>
<reference evidence="1" key="1">
    <citation type="submission" date="2019-08" db="EMBL/GenBank/DDBJ databases">
        <authorList>
            <person name="Kucharzyk K."/>
            <person name="Murdoch R.W."/>
            <person name="Higgins S."/>
            <person name="Loffler F."/>
        </authorList>
    </citation>
    <scope>NUCLEOTIDE SEQUENCE</scope>
</reference>
<protein>
    <submittedName>
        <fullName evidence="1">Uncharacterized protein</fullName>
    </submittedName>
</protein>
<dbReference type="EMBL" id="VSSQ01146311">
    <property type="protein sequence ID" value="MPN64838.1"/>
    <property type="molecule type" value="Genomic_DNA"/>
</dbReference>
<accession>A0A645JMG0</accession>